<gene>
    <name evidence="2" type="ORF">ACFFX0_08300</name>
</gene>
<dbReference type="Proteomes" id="UP001589575">
    <property type="component" value="Unassembled WGS sequence"/>
</dbReference>
<dbReference type="EMBL" id="JBHMFI010000001">
    <property type="protein sequence ID" value="MFB9071195.1"/>
    <property type="molecule type" value="Genomic_DNA"/>
</dbReference>
<accession>A0ABV5FWY5</accession>
<protein>
    <submittedName>
        <fullName evidence="2">Uncharacterized protein</fullName>
    </submittedName>
</protein>
<reference evidence="2 3" key="1">
    <citation type="submission" date="2024-09" db="EMBL/GenBank/DDBJ databases">
        <authorList>
            <person name="Sun Q."/>
            <person name="Mori K."/>
        </authorList>
    </citation>
    <scope>NUCLEOTIDE SEQUENCE [LARGE SCALE GENOMIC DNA]</scope>
    <source>
        <strain evidence="2 3">CCM 7609</strain>
    </source>
</reference>
<evidence type="ECO:0000313" key="2">
    <source>
        <dbReference type="EMBL" id="MFB9071195.1"/>
    </source>
</evidence>
<feature type="compositionally biased region" description="Basic residues" evidence="1">
    <location>
        <begin position="1"/>
        <end position="23"/>
    </location>
</feature>
<evidence type="ECO:0000256" key="1">
    <source>
        <dbReference type="SAM" id="MobiDB-lite"/>
    </source>
</evidence>
<evidence type="ECO:0000313" key="3">
    <source>
        <dbReference type="Proteomes" id="UP001589575"/>
    </source>
</evidence>
<feature type="region of interest" description="Disordered" evidence="1">
    <location>
        <begin position="1"/>
        <end position="53"/>
    </location>
</feature>
<sequence length="53" mass="5999">MTRRPVRRPRSRGSRGARSRRSRGPGTQRCSPWPPGGCPGRVPRWWPPRAPAP</sequence>
<organism evidence="2 3">
    <name type="scientific">Citricoccus parietis</name>
    <dbReference type="NCBI Taxonomy" id="592307"/>
    <lineage>
        <taxon>Bacteria</taxon>
        <taxon>Bacillati</taxon>
        <taxon>Actinomycetota</taxon>
        <taxon>Actinomycetes</taxon>
        <taxon>Micrococcales</taxon>
        <taxon>Micrococcaceae</taxon>
        <taxon>Citricoccus</taxon>
    </lineage>
</organism>
<name>A0ABV5FWY5_9MICC</name>
<keyword evidence="3" id="KW-1185">Reference proteome</keyword>
<comment type="caution">
    <text evidence="2">The sequence shown here is derived from an EMBL/GenBank/DDBJ whole genome shotgun (WGS) entry which is preliminary data.</text>
</comment>
<proteinExistence type="predicted"/>